<dbReference type="SUPFAM" id="SSF51726">
    <property type="entry name" value="UROD/MetE-like"/>
    <property type="match status" value="1"/>
</dbReference>
<accession>X0Z5R6</accession>
<dbReference type="InterPro" id="IPR038071">
    <property type="entry name" value="UROD/MetE-like_sf"/>
</dbReference>
<comment type="caution">
    <text evidence="1">The sequence shown here is derived from an EMBL/GenBank/DDBJ whole genome shotgun (WGS) entry which is preliminary data.</text>
</comment>
<evidence type="ECO:0008006" key="2">
    <source>
        <dbReference type="Google" id="ProtNLM"/>
    </source>
</evidence>
<dbReference type="AlphaFoldDB" id="X0Z5R6"/>
<gene>
    <name evidence="1" type="ORF">S01H4_13551</name>
</gene>
<organism evidence="1">
    <name type="scientific">marine sediment metagenome</name>
    <dbReference type="NCBI Taxonomy" id="412755"/>
    <lineage>
        <taxon>unclassified sequences</taxon>
        <taxon>metagenomes</taxon>
        <taxon>ecological metagenomes</taxon>
    </lineage>
</organism>
<sequence>MKKRNIITQIGSLPYEDVGEAVEYSLKHDIPFLPELPKRGDAMLEYIKQPGKLSCLEEFKKHKFETVKVQCVGPATLMLSGYKEDEAVQKICEHITAIIDGLEATEIILFLDEPALGQSGANFRELWKALFSNFTVVPGVHVCGNMDWDLLFDSNLGIISFDASKYDLTKYSKYRSGKRIAWGIERLEDVKDFQEGDLITLSCGMGTPVYKEEDCKKNLQTLKSITEEISKGVGR</sequence>
<dbReference type="EMBL" id="BART01005964">
    <property type="protein sequence ID" value="GAG55743.1"/>
    <property type="molecule type" value="Genomic_DNA"/>
</dbReference>
<proteinExistence type="predicted"/>
<name>X0Z5R6_9ZZZZ</name>
<protein>
    <recommendedName>
        <fullName evidence="2">Uroporphyrinogen decarboxylase (URO-D) domain-containing protein</fullName>
    </recommendedName>
</protein>
<dbReference type="Gene3D" id="3.20.20.210">
    <property type="match status" value="1"/>
</dbReference>
<reference evidence="1" key="1">
    <citation type="journal article" date="2014" name="Front. Microbiol.">
        <title>High frequency of phylogenetically diverse reductive dehalogenase-homologous genes in deep subseafloor sedimentary metagenomes.</title>
        <authorList>
            <person name="Kawai M."/>
            <person name="Futagami T."/>
            <person name="Toyoda A."/>
            <person name="Takaki Y."/>
            <person name="Nishi S."/>
            <person name="Hori S."/>
            <person name="Arai W."/>
            <person name="Tsubouchi T."/>
            <person name="Morono Y."/>
            <person name="Uchiyama I."/>
            <person name="Ito T."/>
            <person name="Fujiyama A."/>
            <person name="Inagaki F."/>
            <person name="Takami H."/>
        </authorList>
    </citation>
    <scope>NUCLEOTIDE SEQUENCE</scope>
    <source>
        <strain evidence="1">Expedition CK06-06</strain>
    </source>
</reference>
<evidence type="ECO:0000313" key="1">
    <source>
        <dbReference type="EMBL" id="GAG55743.1"/>
    </source>
</evidence>